<feature type="compositionally biased region" description="Low complexity" evidence="1">
    <location>
        <begin position="1"/>
        <end position="50"/>
    </location>
</feature>
<reference evidence="3" key="1">
    <citation type="submission" date="2020-01" db="EMBL/GenBank/DDBJ databases">
        <authorList>
            <consortium name="DOE Joint Genome Institute"/>
            <person name="Haridas S."/>
            <person name="Albert R."/>
            <person name="Binder M."/>
            <person name="Bloem J."/>
            <person name="Labutti K."/>
            <person name="Salamov A."/>
            <person name="Andreopoulos B."/>
            <person name="Baker S.E."/>
            <person name="Barry K."/>
            <person name="Bills G."/>
            <person name="Bluhm B.H."/>
            <person name="Cannon C."/>
            <person name="Castanera R."/>
            <person name="Culley D.E."/>
            <person name="Daum C."/>
            <person name="Ezra D."/>
            <person name="Gonzalez J.B."/>
            <person name="Henrissat B."/>
            <person name="Kuo A."/>
            <person name="Liang C."/>
            <person name="Lipzen A."/>
            <person name="Lutzoni F."/>
            <person name="Magnuson J."/>
            <person name="Mondo S."/>
            <person name="Nolan M."/>
            <person name="Ohm R."/>
            <person name="Pangilinan J."/>
            <person name="Park H.-J."/>
            <person name="Ramirez L."/>
            <person name="Alfaro M."/>
            <person name="Sun H."/>
            <person name="Tritt A."/>
            <person name="Yoshinaga Y."/>
            <person name="Zwiers L.-H."/>
            <person name="Turgeon B.G."/>
            <person name="Goodwin S.B."/>
            <person name="Spatafora J.W."/>
            <person name="Crous P.W."/>
            <person name="Grigoriev I.V."/>
        </authorList>
    </citation>
    <scope>NUCLEOTIDE SEQUENCE</scope>
    <source>
        <strain evidence="3">IPT5</strain>
    </source>
</reference>
<keyword evidence="4" id="KW-1185">Reference proteome</keyword>
<protein>
    <recommendedName>
        <fullName evidence="2">DUF7029 domain-containing protein</fullName>
    </recommendedName>
</protein>
<evidence type="ECO:0000259" key="2">
    <source>
        <dbReference type="Pfam" id="PF22974"/>
    </source>
</evidence>
<dbReference type="InterPro" id="IPR054293">
    <property type="entry name" value="DUF7029"/>
</dbReference>
<dbReference type="Proteomes" id="UP000799423">
    <property type="component" value="Unassembled WGS sequence"/>
</dbReference>
<proteinExistence type="predicted"/>
<evidence type="ECO:0000256" key="1">
    <source>
        <dbReference type="SAM" id="MobiDB-lite"/>
    </source>
</evidence>
<dbReference type="AlphaFoldDB" id="A0A6A7B217"/>
<gene>
    <name evidence="3" type="ORF">T440DRAFT_152147</name>
</gene>
<evidence type="ECO:0000313" key="3">
    <source>
        <dbReference type="EMBL" id="KAF2848707.1"/>
    </source>
</evidence>
<evidence type="ECO:0000313" key="4">
    <source>
        <dbReference type="Proteomes" id="UP000799423"/>
    </source>
</evidence>
<accession>A0A6A7B217</accession>
<dbReference type="Pfam" id="PF22974">
    <property type="entry name" value="DUF7029"/>
    <property type="match status" value="1"/>
</dbReference>
<feature type="domain" description="DUF7029" evidence="2">
    <location>
        <begin position="112"/>
        <end position="173"/>
    </location>
</feature>
<dbReference type="OrthoDB" id="3946768at2759"/>
<organism evidence="3 4">
    <name type="scientific">Plenodomus tracheiphilus IPT5</name>
    <dbReference type="NCBI Taxonomy" id="1408161"/>
    <lineage>
        <taxon>Eukaryota</taxon>
        <taxon>Fungi</taxon>
        <taxon>Dikarya</taxon>
        <taxon>Ascomycota</taxon>
        <taxon>Pezizomycotina</taxon>
        <taxon>Dothideomycetes</taxon>
        <taxon>Pleosporomycetidae</taxon>
        <taxon>Pleosporales</taxon>
        <taxon>Pleosporineae</taxon>
        <taxon>Leptosphaeriaceae</taxon>
        <taxon>Plenodomus</taxon>
    </lineage>
</organism>
<feature type="region of interest" description="Disordered" evidence="1">
    <location>
        <begin position="1"/>
        <end position="77"/>
    </location>
</feature>
<dbReference type="EMBL" id="MU006316">
    <property type="protein sequence ID" value="KAF2848707.1"/>
    <property type="molecule type" value="Genomic_DNA"/>
</dbReference>
<name>A0A6A7B217_9PLEO</name>
<sequence length="608" mass="63357">MASVTSTLSRSNPQSTSSSSLVRSSATSSWTSSSSSKAVVSSSSSAVASGGPSGSSGSGSNAVWVPARNPDVDRNSPERFVPANVLALYYVERSPGARSKLDTATLASGSRGILLEDISTVDTVTCSGSTITITFISAAAASAAQSWPAGTLLFTSADGCNNGNERGVYRVNNQITKRSLDRRISIDQLLQFAVTIQQLQDIIASLTELIKTLTATPIPSLSPSPTTVIESSFDNILSSTPTPKASSKPAPVSPPTVIDSSCAPLPAPAGSTCFTLTGHGAPQIEGQLLSLMNGYGNPRFSSYEGYTPGTFYIDSSGFVGIASSAMNGCFFANGPDETDTPWLSLAPLSAIQNYGYVRTVCSLASDGQLKCNIFNNLYTTWTSHAQFDPSDTRSLNALWGEIRDFVPLTITYNLVPCTPACPAVSSSSIQNTSTPTPQVAPVSIKPTPVSSPVTVPSAPQSTPKALCGGLTNGLFTNSDGSTWNLYCGRKGAAPMSSYSSLYMLAITHCFSYCIAIRGCVGVHWDETNMRGTDTQCTPYSILGLPDMAIPAIPGTFDVAYLVSGPQSSSPVINKPVRTSSSSSSAAVVTPIIETTSSPLPYARNPNAS</sequence>